<accession>A0A7J9JEK4</accession>
<dbReference type="Proteomes" id="UP000593575">
    <property type="component" value="Unassembled WGS sequence"/>
</dbReference>
<gene>
    <name evidence="1" type="ORF">Goarm_017183</name>
</gene>
<dbReference type="EMBL" id="JABFAE010000007">
    <property type="protein sequence ID" value="MBA0832821.1"/>
    <property type="molecule type" value="Genomic_DNA"/>
</dbReference>
<proteinExistence type="predicted"/>
<organism evidence="1 2">
    <name type="scientific">Gossypium armourianum</name>
    <dbReference type="NCBI Taxonomy" id="34283"/>
    <lineage>
        <taxon>Eukaryota</taxon>
        <taxon>Viridiplantae</taxon>
        <taxon>Streptophyta</taxon>
        <taxon>Embryophyta</taxon>
        <taxon>Tracheophyta</taxon>
        <taxon>Spermatophyta</taxon>
        <taxon>Magnoliopsida</taxon>
        <taxon>eudicotyledons</taxon>
        <taxon>Gunneridae</taxon>
        <taxon>Pentapetalae</taxon>
        <taxon>rosids</taxon>
        <taxon>malvids</taxon>
        <taxon>Malvales</taxon>
        <taxon>Malvaceae</taxon>
        <taxon>Malvoideae</taxon>
        <taxon>Gossypium</taxon>
    </lineage>
</organism>
<evidence type="ECO:0000313" key="1">
    <source>
        <dbReference type="EMBL" id="MBA0832821.1"/>
    </source>
</evidence>
<comment type="caution">
    <text evidence="1">The sequence shown here is derived from an EMBL/GenBank/DDBJ whole genome shotgun (WGS) entry which is preliminary data.</text>
</comment>
<feature type="non-terminal residue" evidence="1">
    <location>
        <position position="60"/>
    </location>
</feature>
<protein>
    <submittedName>
        <fullName evidence="1">Uncharacterized protein</fullName>
    </submittedName>
</protein>
<reference evidence="1 2" key="1">
    <citation type="journal article" date="2019" name="Genome Biol. Evol.">
        <title>Insights into the evolution of the New World diploid cottons (Gossypium, subgenus Houzingenia) based on genome sequencing.</title>
        <authorList>
            <person name="Grover C.E."/>
            <person name="Arick M.A. 2nd"/>
            <person name="Thrash A."/>
            <person name="Conover J.L."/>
            <person name="Sanders W.S."/>
            <person name="Peterson D.G."/>
            <person name="Frelichowski J.E."/>
            <person name="Scheffler J.A."/>
            <person name="Scheffler B.E."/>
            <person name="Wendel J.F."/>
        </authorList>
    </citation>
    <scope>NUCLEOTIDE SEQUENCE [LARGE SCALE GENOMIC DNA]</scope>
    <source>
        <strain evidence="1">6</strain>
        <tissue evidence="1">Leaf</tissue>
    </source>
</reference>
<name>A0A7J9JEK4_9ROSI</name>
<sequence>TYHRTLFNKWNALAVYSQLEWDSNSTPFELLRRFALWRAQYDKSCKLCLGRVTVYYWPLL</sequence>
<keyword evidence="2" id="KW-1185">Reference proteome</keyword>
<evidence type="ECO:0000313" key="2">
    <source>
        <dbReference type="Proteomes" id="UP000593575"/>
    </source>
</evidence>
<dbReference type="AlphaFoldDB" id="A0A7J9JEK4"/>